<evidence type="ECO:0000313" key="2">
    <source>
        <dbReference type="Proteomes" id="UP001310386"/>
    </source>
</evidence>
<protein>
    <submittedName>
        <fullName evidence="1">Retropepsin-like aspartic protease</fullName>
        <ecNumber evidence="1">3.4.23.-</ecNumber>
    </submittedName>
</protein>
<organism evidence="1 2">
    <name type="scientific">Ferviditalea candida</name>
    <dbReference type="NCBI Taxonomy" id="3108399"/>
    <lineage>
        <taxon>Bacteria</taxon>
        <taxon>Bacillati</taxon>
        <taxon>Bacillota</taxon>
        <taxon>Bacilli</taxon>
        <taxon>Bacillales</taxon>
        <taxon>Paenibacillaceae</taxon>
        <taxon>Ferviditalea</taxon>
    </lineage>
</organism>
<reference evidence="1" key="1">
    <citation type="submission" date="2023-12" db="EMBL/GenBank/DDBJ databases">
        <title>Fervidustalea candida gen. nov., sp. nov., a novel member of the family Paenibacillaceae isolated from a geothermal area.</title>
        <authorList>
            <person name="Li W.-J."/>
            <person name="Jiao J.-Y."/>
            <person name="Chen Y."/>
        </authorList>
    </citation>
    <scope>NUCLEOTIDE SEQUENCE</scope>
    <source>
        <strain evidence="1">SYSU GA230002</strain>
    </source>
</reference>
<dbReference type="EMBL" id="JAYJLD010000039">
    <property type="protein sequence ID" value="MEB3103546.1"/>
    <property type="molecule type" value="Genomic_DNA"/>
</dbReference>
<dbReference type="GO" id="GO:0016787">
    <property type="term" value="F:hydrolase activity"/>
    <property type="evidence" value="ECO:0007669"/>
    <property type="project" value="UniProtKB-KW"/>
</dbReference>
<evidence type="ECO:0000313" key="1">
    <source>
        <dbReference type="EMBL" id="MEB3103546.1"/>
    </source>
</evidence>
<dbReference type="InterPro" id="IPR034122">
    <property type="entry name" value="Retropepsin-like_bacterial"/>
</dbReference>
<accession>A0ABU5ZP95</accession>
<dbReference type="InterPro" id="IPR021109">
    <property type="entry name" value="Peptidase_aspartic_dom_sf"/>
</dbReference>
<gene>
    <name evidence="1" type="ORF">VF724_18075</name>
</gene>
<keyword evidence="2" id="KW-1185">Reference proteome</keyword>
<dbReference type="Pfam" id="PF13650">
    <property type="entry name" value="Asp_protease_2"/>
    <property type="match status" value="1"/>
</dbReference>
<dbReference type="RefSeq" id="WP_371755675.1">
    <property type="nucleotide sequence ID" value="NZ_JAYJLD010000039.1"/>
</dbReference>
<comment type="caution">
    <text evidence="1">The sequence shown here is derived from an EMBL/GenBank/DDBJ whole genome shotgun (WGS) entry which is preliminary data.</text>
</comment>
<dbReference type="CDD" id="cd05483">
    <property type="entry name" value="retropepsin_like_bacteria"/>
    <property type="match status" value="1"/>
</dbReference>
<dbReference type="Proteomes" id="UP001310386">
    <property type="component" value="Unassembled WGS sequence"/>
</dbReference>
<dbReference type="Gene3D" id="2.40.70.10">
    <property type="entry name" value="Acid Proteases"/>
    <property type="match status" value="1"/>
</dbReference>
<proteinExistence type="predicted"/>
<name>A0ABU5ZP95_9BACL</name>
<dbReference type="SUPFAM" id="SSF50630">
    <property type="entry name" value="Acid proteases"/>
    <property type="match status" value="1"/>
</dbReference>
<keyword evidence="1" id="KW-0378">Hydrolase</keyword>
<sequence length="128" mass="14119">MNIVVKYGLPFVEVTFGYQEKELHLKNVLLDTGSAGTVFSADVVDRIGVQVEPEDTLNKIRGVGGIEIVYSKRFDFVQLGDILLKGFEVEIGEMNYGMRIDGILGFDFIQCAGLVIDSKQLTITVNEG</sequence>
<dbReference type="EC" id="3.4.23.-" evidence="1"/>